<feature type="region of interest" description="Disordered" evidence="1">
    <location>
        <begin position="475"/>
        <end position="500"/>
    </location>
</feature>
<feature type="region of interest" description="Disordered" evidence="1">
    <location>
        <begin position="346"/>
        <end position="404"/>
    </location>
</feature>
<feature type="compositionally biased region" description="Low complexity" evidence="1">
    <location>
        <begin position="888"/>
        <end position="902"/>
    </location>
</feature>
<dbReference type="Gene3D" id="3.30.420.610">
    <property type="entry name" value="LOTUS domain-like"/>
    <property type="match status" value="1"/>
</dbReference>
<comment type="caution">
    <text evidence="2">The sequence shown here is derived from an EMBL/GenBank/DDBJ whole genome shotgun (WGS) entry which is preliminary data.</text>
</comment>
<dbReference type="Proteomes" id="UP000541610">
    <property type="component" value="Unassembled WGS sequence"/>
</dbReference>
<accession>A0A7J6P5W3</accession>
<feature type="compositionally biased region" description="Low complexity" evidence="1">
    <location>
        <begin position="1459"/>
        <end position="1472"/>
    </location>
</feature>
<dbReference type="GO" id="GO:0005634">
    <property type="term" value="C:nucleus"/>
    <property type="evidence" value="ECO:0007669"/>
    <property type="project" value="TreeGrafter"/>
</dbReference>
<feature type="region of interest" description="Disordered" evidence="1">
    <location>
        <begin position="166"/>
        <end position="188"/>
    </location>
</feature>
<feature type="compositionally biased region" description="Low complexity" evidence="1">
    <location>
        <begin position="848"/>
        <end position="857"/>
    </location>
</feature>
<feature type="compositionally biased region" description="Low complexity" evidence="1">
    <location>
        <begin position="346"/>
        <end position="361"/>
    </location>
</feature>
<sequence length="1951" mass="207813">MTNGETSTPMKSAMSDDLKALLKNSLASISVDAANVVSPARSMTPFNVNAAEFIPQSARKADGRDDAGNTSLNANAPVFVPGGAAAAADLAAGGSGRNEVPTDPSEMVKEEICQIIHSMGMTGIRVTQLPHQYRRCTGKWLILSDTKFSTLSDVVDDIKARIEFIDTPGRPSTDRHPASTTASTASDKKLVVEPSVNAPGAAACPPLVIGHHADRIVMDKYFGHYSEELNFFRQLVVAVVRDFCLRNQCASGSEGGVNGSSSSPIDPHSNTRRAPPHQRPAGLALSLFAAEWDRYFHGAHGLKEMRERFGVMKLMPFLHSIKELDIVGTHPEVRVRMKPEYLYSCPSAASTSPTTPKSLAARAASHAPPGFDSRAPVVSDGRFHAGNPRPAPPPQTNSHRQDYSTQATATALLAQQLLQSQQQLMAVISHQQQQLAMMGASTTGQAPELESLLTSLLAGMDNAHAGVADGSAISATNDSEVPQKPSSSSPTPVESHGTSVSSALISKDDLKQLLLSVVDGACGEQARAWDAREDFLSVLTAAAGDESDSSDSSSYSDGGNSDISFRRTEMDAKLASLGGSIPESLITAEREMQAQSKRFVPIRGRGRGLIPSLNPLDFYMTYFGIRKLKFLLLEIPQLLLIGSGGSMRVATFAHALKYCDPFPSDCRSGATGFDSDEVFAGKNGLRQQLHKLLFDLVAEKCQEQQLAELTTKGHAGVTRCLWQDGVVPPSVRGKPAPIDTTTATSADDDSMEEIIRMVPEPEGVPISDIERLWYEKYERHLQPMLELAGYRNASRLIHTCPGLRVFGHGVCMRCRVGKKASLSSPKTVDTRPSIITPETVPLPTPMKQQQQLQQQQQGSTKTPICLADDLLPSAVESPVGMSPDADQSGTSACSSSSSRATPASKGIFAPHLTATNSNADFIPAAIAGLYGSDAPPATQQASYTTDADALLELLSLPCDGVTNTVSAGTNPYDLYGYSDINNTDNSNSFLQQSPMLSVEGLLDEVDTPPTRVTPFGASPSNETQTALDSATAGNDMMGCLYAREAVRDTTMTVSTDSSPLSRAEGGASKLNAEAAEFVPGSTAAATKRIPDTETIKGGDTQRRWLIIEGTQFASLSSIIDAIMPSIEFYDSPKAPTPGMEKATTYDPDNGVVVMEPTPGIQGADTCPPLVIGDYANKVVRDKSFSLNTEDLSFFRELVVAVVRDFCDRSSHLTPSGLLTPSPGLALSLFSAEWDRYFRGALSLKGDACQVRCNEATAFHTLLQGAGDAGNSSREMSQMAAAPLTGPPMGPPTDGKGSLGESLSNYLLAAPMLAAGVSSSSAAASPLVLPLPAPVRPGDGLLPAPAPSALLSSALKVPSALVDLSLAPMEGAPGFEVPLDGSSDASASSCNSPVELPQKVLPYDPILSAAVVKGAPLPLSKEDLKGLLSSAIRDHCAEQARGWENNEDYMAALEKSLAGSSDGSTDGDTSSSSSEDEDDDDNTSYRKARLSVLMAGLGSKVPEAWITPKLLARVETKRSKTIGVRVSSVRKLWKKAYPALGALDYYLDVLQALCLGRGSRMRVAPTAHIAQYCPRLLPPHSSPPTSASSPLPPPIAAQLSATQVGVRGSAFPVEQAPSTPVGEGEEEIEKLIKDLLLTTDAMTSAELEMEMVELALGLLVESILGGLRVLKILLSAMPVKCVTVECIPTLIQLRRPVHAVYCAAMQRFGLGVDEEMVKRAYTHGFKTTQMKYPNFGVTPDGALKYYKDWWRVSVFETLNAPGMPATGWSGDEFDLFFQHVFSEFGSVTTWQAQPDAKEFLQQCQAAGLVTGLLDNSYARYIDDTLPLCDGLHEALHFSVLGADYDPPLLKPSAAAFDEALRKANVAQRMFGNGVGDIGPGEMLHLGNRLNVDYAGAMGAGWKALVLDRTGSVREKLRKGEIDFSKLGCELTPDDVVGDLTEALGAMHDRGYL</sequence>
<dbReference type="PANTHER" id="PTHR46191:SF2">
    <property type="entry name" value="HALOACID DEHALOGENASE-LIKE HYDROLASE DOMAIN-CONTAINING PROTEIN 3"/>
    <property type="match status" value="1"/>
</dbReference>
<dbReference type="EMBL" id="JABANP010000077">
    <property type="protein sequence ID" value="KAF4691519.1"/>
    <property type="molecule type" value="Genomic_DNA"/>
</dbReference>
<evidence type="ECO:0000313" key="2">
    <source>
        <dbReference type="EMBL" id="KAF4691519.1"/>
    </source>
</evidence>
<dbReference type="InterPro" id="IPR041966">
    <property type="entry name" value="LOTUS-like"/>
</dbReference>
<gene>
    <name evidence="2" type="ORF">FOZ60_015380</name>
</gene>
<dbReference type="InterPro" id="IPR051828">
    <property type="entry name" value="HAD-like_hydrolase_domain"/>
</dbReference>
<evidence type="ECO:0000256" key="1">
    <source>
        <dbReference type="SAM" id="MobiDB-lite"/>
    </source>
</evidence>
<dbReference type="PANTHER" id="PTHR46191">
    <property type="match status" value="1"/>
</dbReference>
<dbReference type="InterPro" id="IPR023214">
    <property type="entry name" value="HAD_sf"/>
</dbReference>
<protein>
    <submittedName>
        <fullName evidence="2">Uncharacterized protein</fullName>
    </submittedName>
</protein>
<proteinExistence type="predicted"/>
<feature type="region of interest" description="Disordered" evidence="1">
    <location>
        <begin position="1456"/>
        <end position="1483"/>
    </location>
</feature>
<dbReference type="OrthoDB" id="444772at2759"/>
<dbReference type="Gene3D" id="3.40.50.1000">
    <property type="entry name" value="HAD superfamily/HAD-like"/>
    <property type="match status" value="1"/>
</dbReference>
<dbReference type="InterPro" id="IPR044924">
    <property type="entry name" value="HAD-SF_hydro_IA_REG-2-like_cap"/>
</dbReference>
<organism evidence="2 3">
    <name type="scientific">Perkinsus olseni</name>
    <name type="common">Perkinsus atlanticus</name>
    <dbReference type="NCBI Taxonomy" id="32597"/>
    <lineage>
        <taxon>Eukaryota</taxon>
        <taxon>Sar</taxon>
        <taxon>Alveolata</taxon>
        <taxon>Perkinsozoa</taxon>
        <taxon>Perkinsea</taxon>
        <taxon>Perkinsida</taxon>
        <taxon>Perkinsidae</taxon>
        <taxon>Perkinsus</taxon>
    </lineage>
</organism>
<feature type="region of interest" description="Disordered" evidence="1">
    <location>
        <begin position="822"/>
        <end position="861"/>
    </location>
</feature>
<evidence type="ECO:0000313" key="3">
    <source>
        <dbReference type="Proteomes" id="UP000541610"/>
    </source>
</evidence>
<name>A0A7J6P5W3_PEROL</name>
<reference evidence="2 3" key="1">
    <citation type="submission" date="2020-04" db="EMBL/GenBank/DDBJ databases">
        <title>Perkinsus olseni comparative genomics.</title>
        <authorList>
            <person name="Bogema D.R."/>
        </authorList>
    </citation>
    <scope>NUCLEOTIDE SEQUENCE [LARGE SCALE GENOMIC DNA]</scope>
    <source>
        <strain evidence="2">00978-12</strain>
    </source>
</reference>
<dbReference type="InterPro" id="IPR036412">
    <property type="entry name" value="HAD-like_sf"/>
</dbReference>
<feature type="region of interest" description="Disordered" evidence="1">
    <location>
        <begin position="876"/>
        <end position="902"/>
    </location>
</feature>
<feature type="region of interest" description="Disordered" evidence="1">
    <location>
        <begin position="252"/>
        <end position="278"/>
    </location>
</feature>
<dbReference type="Gene3D" id="1.10.150.720">
    <property type="entry name" value="Haloacid dehalogenase-like hydrolase"/>
    <property type="match status" value="1"/>
</dbReference>
<dbReference type="SUPFAM" id="SSF56784">
    <property type="entry name" value="HAD-like"/>
    <property type="match status" value="1"/>
</dbReference>